<dbReference type="CDD" id="cd00761">
    <property type="entry name" value="Glyco_tranf_GTA_type"/>
    <property type="match status" value="1"/>
</dbReference>
<dbReference type="EMBL" id="NMVQ01000004">
    <property type="protein sequence ID" value="OYO24329.1"/>
    <property type="molecule type" value="Genomic_DNA"/>
</dbReference>
<dbReference type="Proteomes" id="UP000216311">
    <property type="component" value="Unassembled WGS sequence"/>
</dbReference>
<dbReference type="InterPro" id="IPR001173">
    <property type="entry name" value="Glyco_trans_2-like"/>
</dbReference>
<dbReference type="Pfam" id="PF00535">
    <property type="entry name" value="Glycos_transf_2"/>
    <property type="match status" value="1"/>
</dbReference>
<evidence type="ECO:0000259" key="1">
    <source>
        <dbReference type="Pfam" id="PF00535"/>
    </source>
</evidence>
<organism evidence="2 3">
    <name type="scientific">Enemella dayhoffiae</name>
    <dbReference type="NCBI Taxonomy" id="2016507"/>
    <lineage>
        <taxon>Bacteria</taxon>
        <taxon>Bacillati</taxon>
        <taxon>Actinomycetota</taxon>
        <taxon>Actinomycetes</taxon>
        <taxon>Propionibacteriales</taxon>
        <taxon>Propionibacteriaceae</taxon>
        <taxon>Enemella</taxon>
    </lineage>
</organism>
<keyword evidence="2" id="KW-0808">Transferase</keyword>
<protein>
    <submittedName>
        <fullName evidence="2">Glycosyl transferase</fullName>
    </submittedName>
</protein>
<name>A0A255H9Q2_9ACTN</name>
<gene>
    <name evidence="2" type="ORF">CGZ93_04315</name>
</gene>
<dbReference type="OrthoDB" id="3226099at2"/>
<dbReference type="InterPro" id="IPR029044">
    <property type="entry name" value="Nucleotide-diphossugar_trans"/>
</dbReference>
<sequence>MTATLAVIIPCHNLARLLPQTLAALQRATGDGIELLLVDDASTDSTPELIGAALPRLGNARLLGLERNVGLSAARNHGLAAADADWVTFLDGDDLVAPHYFPALRDACVRLGADFLRTDHLDVTGPKRNLVRVPSGARLGRVVNAREQILPADQRTSVDHPYAWAGAYRRELAAAGLLRFDEDLRTAEDRPWIWRLHLSGATMSVPDLVGLGYRRQVAGSLSQRATATQLDFVPAMARVIELVRADPQADRFLPKAIRRQCELTLHHLGLLNRFRPEVRRTFTHALADGLRTLPAAPRDAVLAELTPDRRGRLQRLMGSHAPRVERRTTR</sequence>
<accession>A0A255H9Q2</accession>
<dbReference type="SUPFAM" id="SSF53448">
    <property type="entry name" value="Nucleotide-diphospho-sugar transferases"/>
    <property type="match status" value="1"/>
</dbReference>
<reference evidence="2 3" key="1">
    <citation type="submission" date="2017-07" db="EMBL/GenBank/DDBJ databases">
        <title>Draft whole genome sequences of clinical Proprionibacteriaceae strains.</title>
        <authorList>
            <person name="Bernier A.-M."/>
            <person name="Bernard K."/>
            <person name="Domingo M.-C."/>
        </authorList>
    </citation>
    <scope>NUCLEOTIDE SEQUENCE [LARGE SCALE GENOMIC DNA]</scope>
    <source>
        <strain evidence="2 3">NML 130396</strain>
    </source>
</reference>
<proteinExistence type="predicted"/>
<dbReference type="RefSeq" id="WP_094362918.1">
    <property type="nucleotide sequence ID" value="NZ_NMVQ01000004.1"/>
</dbReference>
<dbReference type="AlphaFoldDB" id="A0A255H9Q2"/>
<comment type="caution">
    <text evidence="2">The sequence shown here is derived from an EMBL/GenBank/DDBJ whole genome shotgun (WGS) entry which is preliminary data.</text>
</comment>
<dbReference type="Gene3D" id="3.90.550.10">
    <property type="entry name" value="Spore Coat Polysaccharide Biosynthesis Protein SpsA, Chain A"/>
    <property type="match status" value="1"/>
</dbReference>
<evidence type="ECO:0000313" key="2">
    <source>
        <dbReference type="EMBL" id="OYO24329.1"/>
    </source>
</evidence>
<keyword evidence="3" id="KW-1185">Reference proteome</keyword>
<dbReference type="PANTHER" id="PTHR43685">
    <property type="entry name" value="GLYCOSYLTRANSFERASE"/>
    <property type="match status" value="1"/>
</dbReference>
<dbReference type="GO" id="GO:0016740">
    <property type="term" value="F:transferase activity"/>
    <property type="evidence" value="ECO:0007669"/>
    <property type="project" value="UniProtKB-KW"/>
</dbReference>
<feature type="domain" description="Glycosyltransferase 2-like" evidence="1">
    <location>
        <begin position="7"/>
        <end position="114"/>
    </location>
</feature>
<evidence type="ECO:0000313" key="3">
    <source>
        <dbReference type="Proteomes" id="UP000216311"/>
    </source>
</evidence>
<dbReference type="InterPro" id="IPR050834">
    <property type="entry name" value="Glycosyltransf_2"/>
</dbReference>
<dbReference type="PANTHER" id="PTHR43685:SF2">
    <property type="entry name" value="GLYCOSYLTRANSFERASE 2-LIKE DOMAIN-CONTAINING PROTEIN"/>
    <property type="match status" value="1"/>
</dbReference>